<gene>
    <name evidence="2" type="ORF">NITMOv2_1188</name>
</gene>
<organism evidence="2 3">
    <name type="scientific">Nitrospira moscoviensis</name>
    <dbReference type="NCBI Taxonomy" id="42253"/>
    <lineage>
        <taxon>Bacteria</taxon>
        <taxon>Pseudomonadati</taxon>
        <taxon>Nitrospirota</taxon>
        <taxon>Nitrospiria</taxon>
        <taxon>Nitrospirales</taxon>
        <taxon>Nitrospiraceae</taxon>
        <taxon>Nitrospira</taxon>
    </lineage>
</organism>
<dbReference type="AlphaFoldDB" id="A0A0K2GAI6"/>
<feature type="compositionally biased region" description="Basic and acidic residues" evidence="1">
    <location>
        <begin position="80"/>
        <end position="89"/>
    </location>
</feature>
<dbReference type="KEGG" id="nmv:NITMOv2_1188"/>
<feature type="region of interest" description="Disordered" evidence="1">
    <location>
        <begin position="80"/>
        <end position="99"/>
    </location>
</feature>
<proteinExistence type="predicted"/>
<evidence type="ECO:0000256" key="1">
    <source>
        <dbReference type="SAM" id="MobiDB-lite"/>
    </source>
</evidence>
<name>A0A0K2GAI6_NITMO</name>
<accession>A0A0K2GAI6</accession>
<dbReference type="Proteomes" id="UP000069205">
    <property type="component" value="Chromosome"/>
</dbReference>
<dbReference type="EMBL" id="CP011801">
    <property type="protein sequence ID" value="ALA57617.1"/>
    <property type="molecule type" value="Genomic_DNA"/>
</dbReference>
<evidence type="ECO:0000313" key="2">
    <source>
        <dbReference type="EMBL" id="ALA57617.1"/>
    </source>
</evidence>
<protein>
    <submittedName>
        <fullName evidence="2">Uncharacterized protein</fullName>
    </submittedName>
</protein>
<evidence type="ECO:0000313" key="3">
    <source>
        <dbReference type="Proteomes" id="UP000069205"/>
    </source>
</evidence>
<reference evidence="2 3" key="1">
    <citation type="journal article" date="2015" name="Proc. Natl. Acad. Sci. U.S.A.">
        <title>Expanded metabolic versatility of ubiquitous nitrite-oxidizing bacteria from the genus Nitrospira.</title>
        <authorList>
            <person name="Koch H."/>
            <person name="Lucker S."/>
            <person name="Albertsen M."/>
            <person name="Kitzinger K."/>
            <person name="Herbold C."/>
            <person name="Spieck E."/>
            <person name="Nielsen P.H."/>
            <person name="Wagner M."/>
            <person name="Daims H."/>
        </authorList>
    </citation>
    <scope>NUCLEOTIDE SEQUENCE [LARGE SCALE GENOMIC DNA]</scope>
    <source>
        <strain evidence="2 3">NSP M-1</strain>
    </source>
</reference>
<keyword evidence="3" id="KW-1185">Reference proteome</keyword>
<sequence>MGAIEPTTVGIAKGVGPFRGERARGLAPSAGVSEGGFRLELTTECGSTPTARSKEDVKRYSLNVKRTDCRRLSHQSINEERFTINEKRPRSSVGRARPW</sequence>